<dbReference type="AlphaFoldDB" id="A0A1F6CDV6"/>
<proteinExistence type="predicted"/>
<evidence type="ECO:0000313" key="2">
    <source>
        <dbReference type="Proteomes" id="UP000178344"/>
    </source>
</evidence>
<dbReference type="Proteomes" id="UP000178344">
    <property type="component" value="Unassembled WGS sequence"/>
</dbReference>
<dbReference type="InterPro" id="IPR000831">
    <property type="entry name" value="Trp_repress"/>
</dbReference>
<comment type="caution">
    <text evidence="1">The sequence shown here is derived from an EMBL/GenBank/DDBJ whole genome shotgun (WGS) entry which is preliminary data.</text>
</comment>
<dbReference type="GO" id="GO:0043565">
    <property type="term" value="F:sequence-specific DNA binding"/>
    <property type="evidence" value="ECO:0007669"/>
    <property type="project" value="InterPro"/>
</dbReference>
<organism evidence="1 2">
    <name type="scientific">Candidatus Kaiserbacteria bacterium RIFCSPHIGHO2_01_FULL_49_13</name>
    <dbReference type="NCBI Taxonomy" id="1798477"/>
    <lineage>
        <taxon>Bacteria</taxon>
        <taxon>Candidatus Kaiseribacteriota</taxon>
    </lineage>
</organism>
<gene>
    <name evidence="1" type="ORF">A2671_01040</name>
</gene>
<dbReference type="InterPro" id="IPR010921">
    <property type="entry name" value="Trp_repressor/repl_initiator"/>
</dbReference>
<dbReference type="InterPro" id="IPR038116">
    <property type="entry name" value="TrpR-like_sf"/>
</dbReference>
<dbReference type="EMBL" id="MFKQ01000011">
    <property type="protein sequence ID" value="OGG47388.1"/>
    <property type="molecule type" value="Genomic_DNA"/>
</dbReference>
<dbReference type="Gene3D" id="1.10.1270.10">
    <property type="entry name" value="TrpR-like"/>
    <property type="match status" value="1"/>
</dbReference>
<reference evidence="1 2" key="1">
    <citation type="journal article" date="2016" name="Nat. Commun.">
        <title>Thousands of microbial genomes shed light on interconnected biogeochemical processes in an aquifer system.</title>
        <authorList>
            <person name="Anantharaman K."/>
            <person name="Brown C.T."/>
            <person name="Hug L.A."/>
            <person name="Sharon I."/>
            <person name="Castelle C.J."/>
            <person name="Probst A.J."/>
            <person name="Thomas B.C."/>
            <person name="Singh A."/>
            <person name="Wilkins M.J."/>
            <person name="Karaoz U."/>
            <person name="Brodie E.L."/>
            <person name="Williams K.H."/>
            <person name="Hubbard S.S."/>
            <person name="Banfield J.F."/>
        </authorList>
    </citation>
    <scope>NUCLEOTIDE SEQUENCE [LARGE SCALE GENOMIC DNA]</scope>
</reference>
<dbReference type="SUPFAM" id="SSF48295">
    <property type="entry name" value="TrpR-like"/>
    <property type="match status" value="1"/>
</dbReference>
<evidence type="ECO:0000313" key="1">
    <source>
        <dbReference type="EMBL" id="OGG47388.1"/>
    </source>
</evidence>
<evidence type="ECO:0008006" key="3">
    <source>
        <dbReference type="Google" id="ProtNLM"/>
    </source>
</evidence>
<name>A0A1F6CDV6_9BACT</name>
<dbReference type="Pfam" id="PF01371">
    <property type="entry name" value="Trp_repressor"/>
    <property type="match status" value="1"/>
</dbReference>
<protein>
    <recommendedName>
        <fullName evidence="3">TrpR like protein, YerC/YecD</fullName>
    </recommendedName>
</protein>
<sequence length="154" mass="18246">MKIRAKELTDKERIETLDALYTAAGTVHGREAMKLFLRDVLTESERIMIGRRILIARHILKGSQADDIAEALHVGYDTIYRVERWLQDQFPGYERAVEEMEKEFKKRQDAQEDKRMYATSTLYRLKKKYPMHFLLFPWPQSHKKTEQKKQGGSK</sequence>
<dbReference type="GO" id="GO:0003700">
    <property type="term" value="F:DNA-binding transcription factor activity"/>
    <property type="evidence" value="ECO:0007669"/>
    <property type="project" value="InterPro"/>
</dbReference>
<accession>A0A1F6CDV6</accession>